<dbReference type="Pfam" id="PF00307">
    <property type="entry name" value="CH"/>
    <property type="match status" value="2"/>
</dbReference>
<gene>
    <name evidence="9" type="ORF">BCR36DRAFT_406788</name>
</gene>
<evidence type="ECO:0000259" key="8">
    <source>
        <dbReference type="PROSITE" id="PS50021"/>
    </source>
</evidence>
<evidence type="ECO:0000256" key="6">
    <source>
        <dbReference type="ARBA" id="ARBA00023203"/>
    </source>
</evidence>
<dbReference type="InterPro" id="IPR028433">
    <property type="entry name" value="Parvin"/>
</dbReference>
<comment type="caution">
    <text evidence="9">The sequence shown here is derived from an EMBL/GenBank/DDBJ whole genome shotgun (WGS) entry which is preliminary data.</text>
</comment>
<dbReference type="CDD" id="cd21222">
    <property type="entry name" value="CH_PARV_rpt2"/>
    <property type="match status" value="1"/>
</dbReference>
<keyword evidence="5" id="KW-0130">Cell adhesion</keyword>
<keyword evidence="10" id="KW-1185">Reference proteome</keyword>
<dbReference type="Gene3D" id="1.10.418.10">
    <property type="entry name" value="Calponin-like domain"/>
    <property type="match status" value="2"/>
</dbReference>
<dbReference type="GO" id="GO:0007155">
    <property type="term" value="P:cell adhesion"/>
    <property type="evidence" value="ECO:0007669"/>
    <property type="project" value="UniProtKB-KW"/>
</dbReference>
<reference evidence="9 10" key="2">
    <citation type="submission" date="2016-08" db="EMBL/GenBank/DDBJ databases">
        <title>Pervasive Adenine N6-methylation of Active Genes in Fungi.</title>
        <authorList>
            <consortium name="DOE Joint Genome Institute"/>
            <person name="Mondo S.J."/>
            <person name="Dannebaum R.O."/>
            <person name="Kuo R.C."/>
            <person name="Labutti K."/>
            <person name="Haridas S."/>
            <person name="Kuo A."/>
            <person name="Salamov A."/>
            <person name="Ahrendt S.R."/>
            <person name="Lipzen A."/>
            <person name="Sullivan W."/>
            <person name="Andreopoulos W.B."/>
            <person name="Clum A."/>
            <person name="Lindquist E."/>
            <person name="Daum C."/>
            <person name="Ramamoorthy G.K."/>
            <person name="Gryganskyi A."/>
            <person name="Culley D."/>
            <person name="Magnuson J.K."/>
            <person name="James T.Y."/>
            <person name="O'Malley M.A."/>
            <person name="Stajich J.E."/>
            <person name="Spatafora J.W."/>
            <person name="Visel A."/>
            <person name="Grigoriev I.V."/>
        </authorList>
    </citation>
    <scope>NUCLEOTIDE SEQUENCE [LARGE SCALE GENOMIC DNA]</scope>
    <source>
        <strain evidence="10">finn</strain>
    </source>
</reference>
<comment type="similarity">
    <text evidence="2">Belongs to the parvin family.</text>
</comment>
<evidence type="ECO:0000256" key="4">
    <source>
        <dbReference type="ARBA" id="ARBA00022737"/>
    </source>
</evidence>
<feature type="domain" description="Calponin-homology (CH)" evidence="8">
    <location>
        <begin position="27"/>
        <end position="134"/>
    </location>
</feature>
<dbReference type="PROSITE" id="PS50021">
    <property type="entry name" value="CH"/>
    <property type="match status" value="2"/>
</dbReference>
<protein>
    <recommendedName>
        <fullName evidence="8">Calponin-homology (CH) domain-containing protein</fullName>
    </recommendedName>
</protein>
<evidence type="ECO:0000256" key="1">
    <source>
        <dbReference type="ARBA" id="ARBA00004245"/>
    </source>
</evidence>
<dbReference type="AlphaFoldDB" id="A0A1Y1UYE0"/>
<dbReference type="PANTHER" id="PTHR12114:SF4">
    <property type="entry name" value="GH23568P"/>
    <property type="match status" value="1"/>
</dbReference>
<dbReference type="Proteomes" id="UP000193719">
    <property type="component" value="Unassembled WGS sequence"/>
</dbReference>
<name>A0A1Y1UYE0_9FUNG</name>
<accession>A0A1Y1UYE0</accession>
<evidence type="ECO:0000256" key="2">
    <source>
        <dbReference type="ARBA" id="ARBA00005666"/>
    </source>
</evidence>
<dbReference type="OrthoDB" id="2099265at2759"/>
<keyword evidence="7" id="KW-0206">Cytoskeleton</keyword>
<evidence type="ECO:0000256" key="5">
    <source>
        <dbReference type="ARBA" id="ARBA00022889"/>
    </source>
</evidence>
<dbReference type="GO" id="GO:0030036">
    <property type="term" value="P:actin cytoskeleton organization"/>
    <property type="evidence" value="ECO:0007669"/>
    <property type="project" value="InterPro"/>
</dbReference>
<dbReference type="EMBL" id="MCFH01000053">
    <property type="protein sequence ID" value="ORX43434.1"/>
    <property type="molecule type" value="Genomic_DNA"/>
</dbReference>
<sequence>MDLGVKKTTVNKEYQLHASSKNDFNVKTLMRSLTAWINQTLQKQHLIVRDIVYDLSDGQILAAFIETLTYENLDDILPGSTEKNKISNINKCIQFAVDKLGLERDPQRWTAEGIVKRDISSILAFLVDLSHYAPCPLAIPSNVTIAITHQDKIGSGGVKNKTTLHSISGDETQYNDKAGAVDINYLDSGKEDTNEDEDVFDKMQENQDKIAEIKELLVNFCNNYLALMNVQINELEDFSNGVYILWLIGLIKNIFIPSYNYKENPSSYSEKLENVNFSIYLLNNLGINCSKIKPSDIVKGDAKSILRCLYILFSLNDLEENQQTS</sequence>
<dbReference type="CDD" id="cd21221">
    <property type="entry name" value="CH_PARV_rpt1"/>
    <property type="match status" value="1"/>
</dbReference>
<reference evidence="9 10" key="1">
    <citation type="submission" date="2016-08" db="EMBL/GenBank/DDBJ databases">
        <title>Genomes of anaerobic fungi encode conserved fungal cellulosomes for biomass hydrolysis.</title>
        <authorList>
            <consortium name="DOE Joint Genome Institute"/>
            <person name="Haitjema C.H."/>
            <person name="Gilmore S.P."/>
            <person name="Henske J.K."/>
            <person name="Solomon K.V."/>
            <person name="De Groot R."/>
            <person name="Kuo A."/>
            <person name="Mondo S.J."/>
            <person name="Salamov A.A."/>
            <person name="Labutti K."/>
            <person name="Zhao Z."/>
            <person name="Chiniquy J."/>
            <person name="Barry K."/>
            <person name="Brewer H.M."/>
            <person name="Purvine S.O."/>
            <person name="Wright A.T."/>
            <person name="Boxma B."/>
            <person name="Van Alen T."/>
            <person name="Hackstein J.H."/>
            <person name="Baker S.E."/>
            <person name="Grigoriev I.V."/>
            <person name="O'Malley M.A."/>
        </authorList>
    </citation>
    <scope>NUCLEOTIDE SEQUENCE [LARGE SCALE GENOMIC DNA]</scope>
    <source>
        <strain evidence="10">finn</strain>
    </source>
</reference>
<proteinExistence type="inferred from homology"/>
<keyword evidence="4" id="KW-0677">Repeat</keyword>
<comment type="subcellular location">
    <subcellularLocation>
        <location evidence="1">Cytoplasm</location>
        <location evidence="1">Cytoskeleton</location>
    </subcellularLocation>
</comment>
<dbReference type="PANTHER" id="PTHR12114">
    <property type="entry name" value="PARVIN"/>
    <property type="match status" value="1"/>
</dbReference>
<evidence type="ECO:0000313" key="9">
    <source>
        <dbReference type="EMBL" id="ORX43434.1"/>
    </source>
</evidence>
<evidence type="ECO:0000256" key="7">
    <source>
        <dbReference type="ARBA" id="ARBA00023212"/>
    </source>
</evidence>
<dbReference type="GO" id="GO:0003779">
    <property type="term" value="F:actin binding"/>
    <property type="evidence" value="ECO:0007669"/>
    <property type="project" value="UniProtKB-KW"/>
</dbReference>
<keyword evidence="3" id="KW-0963">Cytoplasm</keyword>
<keyword evidence="6" id="KW-0009">Actin-binding</keyword>
<feature type="domain" description="Calponin-homology (CH)" evidence="8">
    <location>
        <begin position="211"/>
        <end position="317"/>
    </location>
</feature>
<organism evidence="9 10">
    <name type="scientific">Piromyces finnis</name>
    <dbReference type="NCBI Taxonomy" id="1754191"/>
    <lineage>
        <taxon>Eukaryota</taxon>
        <taxon>Fungi</taxon>
        <taxon>Fungi incertae sedis</taxon>
        <taxon>Chytridiomycota</taxon>
        <taxon>Chytridiomycota incertae sedis</taxon>
        <taxon>Neocallimastigomycetes</taxon>
        <taxon>Neocallimastigales</taxon>
        <taxon>Neocallimastigaceae</taxon>
        <taxon>Piromyces</taxon>
    </lineage>
</organism>
<dbReference type="InterPro" id="IPR001715">
    <property type="entry name" value="CH_dom"/>
</dbReference>
<evidence type="ECO:0000313" key="10">
    <source>
        <dbReference type="Proteomes" id="UP000193719"/>
    </source>
</evidence>
<evidence type="ECO:0000256" key="3">
    <source>
        <dbReference type="ARBA" id="ARBA00022490"/>
    </source>
</evidence>
<dbReference type="InterPro" id="IPR036872">
    <property type="entry name" value="CH_dom_sf"/>
</dbReference>
<dbReference type="GO" id="GO:0015629">
    <property type="term" value="C:actin cytoskeleton"/>
    <property type="evidence" value="ECO:0007669"/>
    <property type="project" value="TreeGrafter"/>
</dbReference>
<dbReference type="SMART" id="SM00033">
    <property type="entry name" value="CH"/>
    <property type="match status" value="2"/>
</dbReference>
<dbReference type="GO" id="GO:0005737">
    <property type="term" value="C:cytoplasm"/>
    <property type="evidence" value="ECO:0007669"/>
    <property type="project" value="TreeGrafter"/>
</dbReference>
<dbReference type="STRING" id="1754191.A0A1Y1UYE0"/>
<dbReference type="SUPFAM" id="SSF47576">
    <property type="entry name" value="Calponin-homology domain, CH-domain"/>
    <property type="match status" value="1"/>
</dbReference>